<protein>
    <submittedName>
        <fullName evidence="2">DNA/RNA non-specific endonuclease</fullName>
    </submittedName>
</protein>
<evidence type="ECO:0000313" key="2">
    <source>
        <dbReference type="EMBL" id="UQS82298.1"/>
    </source>
</evidence>
<dbReference type="RefSeq" id="WP_249514567.1">
    <property type="nucleotide sequence ID" value="NZ_CP093366.1"/>
</dbReference>
<dbReference type="Proteomes" id="UP000831495">
    <property type="component" value="Chromosome"/>
</dbReference>
<evidence type="ECO:0000259" key="1">
    <source>
        <dbReference type="Pfam" id="PF13930"/>
    </source>
</evidence>
<accession>A0ABY4P9D9</accession>
<reference evidence="2" key="1">
    <citation type="journal article" date="2022" name="Int. J. Syst. Evol. Microbiol.">
        <title>Apilactobacillus apisilvae sp. nov., Nicolia spurrieriana gen. nov. sp. nov., Bombilactobacillus folatiphilus sp. nov. and Bombilactobacillus thymidiniphilus sp. nov., four new lactic acid bacterial isolates from stingless bees Tetragonula carbonaria and Austroplebeia australis.</title>
        <authorList>
            <person name="Oliphant S.A."/>
            <person name="Watson-Haigh N.S."/>
            <person name="Sumby K.M."/>
            <person name="Gardner J."/>
            <person name="Groom S."/>
            <person name="Jiranek V."/>
        </authorList>
    </citation>
    <scope>NUCLEOTIDE SEQUENCE</scope>
    <source>
        <strain evidence="2">SG4_D2</strain>
    </source>
</reference>
<dbReference type="Pfam" id="PF13930">
    <property type="entry name" value="Endonuclea_NS_2"/>
    <property type="match status" value="1"/>
</dbReference>
<name>A0ABY4P9D9_9LACO</name>
<keyword evidence="3" id="KW-1185">Reference proteome</keyword>
<evidence type="ECO:0000313" key="3">
    <source>
        <dbReference type="Proteomes" id="UP000831495"/>
    </source>
</evidence>
<keyword evidence="2" id="KW-0378">Hydrolase</keyword>
<organism evidence="2 3">
    <name type="scientific">Bombilactobacillus folatiphilus</name>
    <dbReference type="NCBI Taxonomy" id="2923362"/>
    <lineage>
        <taxon>Bacteria</taxon>
        <taxon>Bacillati</taxon>
        <taxon>Bacillota</taxon>
        <taxon>Bacilli</taxon>
        <taxon>Lactobacillales</taxon>
        <taxon>Lactobacillaceae</taxon>
        <taxon>Bombilactobacillus</taxon>
    </lineage>
</organism>
<proteinExistence type="predicted"/>
<sequence>MSKRGYKKQRSKGNLFLAIVILIAIIFFGQKLPSHDQTNQQGNASALLNLKFDLTKYPQNYAVVNQNNPQWSTAVAQEIKDVTQQRPQYLQQLAQQQKTQYSAFDHLGRTQMVTSFVRYKDVVKHSSQVMARPAFPSTTKVSGEYQDGHFDAQQNRWTGTVSNNQIVQLSGYRGYLYNKSHLLAWSLGGSMDSDNIILGTRAQNVGTNNSRDPGGMAYAETKVRNYLRQNQDEVVFYQATPIYSGQELVPRGVQVQAQALKNPQALKINIWTFNAQAGVALNYQTGQASVN</sequence>
<keyword evidence="2" id="KW-0540">Nuclease</keyword>
<dbReference type="InterPro" id="IPR044929">
    <property type="entry name" value="DNA/RNA_non-sp_Endonuclease_sf"/>
</dbReference>
<dbReference type="EMBL" id="CP093366">
    <property type="protein sequence ID" value="UQS82298.1"/>
    <property type="molecule type" value="Genomic_DNA"/>
</dbReference>
<dbReference type="GO" id="GO:0004519">
    <property type="term" value="F:endonuclease activity"/>
    <property type="evidence" value="ECO:0007669"/>
    <property type="project" value="UniProtKB-KW"/>
</dbReference>
<gene>
    <name evidence="2" type="ORF">MOO45_00980</name>
</gene>
<dbReference type="InterPro" id="IPR044927">
    <property type="entry name" value="Endonuclea_NS_2"/>
</dbReference>
<feature type="domain" description="Type VII secretion system protein EssD-like" evidence="1">
    <location>
        <begin position="169"/>
        <end position="258"/>
    </location>
</feature>
<keyword evidence="2" id="KW-0255">Endonuclease</keyword>
<dbReference type="Gene3D" id="3.40.570.10">
    <property type="entry name" value="Extracellular Endonuclease, subunit A"/>
    <property type="match status" value="1"/>
</dbReference>